<dbReference type="Gene3D" id="1.10.1370.30">
    <property type="match status" value="1"/>
</dbReference>
<comment type="caution">
    <text evidence="8">The sequence shown here is derived from an EMBL/GenBank/DDBJ whole genome shotgun (WGS) entry which is preliminary data.</text>
</comment>
<evidence type="ECO:0000256" key="3">
    <source>
        <dbReference type="ARBA" id="ARBA00022801"/>
    </source>
</evidence>
<evidence type="ECO:0000313" key="8">
    <source>
        <dbReference type="EMBL" id="PVY95182.1"/>
    </source>
</evidence>
<protein>
    <submittedName>
        <fullName evidence="8">M3 family oligoendopeptidase</fullName>
    </submittedName>
</protein>
<gene>
    <name evidence="8" type="ORF">C7381_10270</name>
</gene>
<evidence type="ECO:0000256" key="4">
    <source>
        <dbReference type="ARBA" id="ARBA00022833"/>
    </source>
</evidence>
<keyword evidence="3 6" id="KW-0378">Hydrolase</keyword>
<keyword evidence="2 6" id="KW-0479">Metal-binding</keyword>
<dbReference type="EMBL" id="QEKV01000002">
    <property type="protein sequence ID" value="PVY95182.1"/>
    <property type="molecule type" value="Genomic_DNA"/>
</dbReference>
<feature type="domain" description="Peptidase M3A/M3B catalytic" evidence="7">
    <location>
        <begin position="172"/>
        <end position="546"/>
    </location>
</feature>
<dbReference type="GO" id="GO:0004222">
    <property type="term" value="F:metalloendopeptidase activity"/>
    <property type="evidence" value="ECO:0007669"/>
    <property type="project" value="InterPro"/>
</dbReference>
<dbReference type="CDD" id="cd09606">
    <property type="entry name" value="M3B_PepF"/>
    <property type="match status" value="1"/>
</dbReference>
<comment type="cofactor">
    <cofactor evidence="6">
        <name>Zn(2+)</name>
        <dbReference type="ChEBI" id="CHEBI:29105"/>
    </cofactor>
    <text evidence="6">Binds 1 zinc ion.</text>
</comment>
<sequence length="570" mass="66925">MTKETNLTFEEFKYERPDFDKIVKIIGEETEKLEKAANKDEAIETYFNVSKVLDDLDSYGTLVSIRNSIDTTDKFYDDEMNHFSEEGPKIEEATVKYEKAFLDSKFKAALEERFGSYLIKKYENDLLTFKPEIMEDLVEESKLSIEYQKLIASCQKEWEGEKLNLTQLGKHTQDKDRETRKKATKLVAEFFEENLDKFDEIYDKMVKVRDKMAKKLGYENYVDLGYKRMGRVDYGKDEVASYRKQIINDVVPLATELRKRQSKRIGIDNLKFYDEGLQFENGNAKPHGDRAWCVERAKKMYAELSPETDEFFNFMLDRHLFDLDAKPGKAGGGYCTYLSKWRCPFIFANFNGTTGDVEVLTHEAGHAFQVYNSRDFEVSEYLWPGMESAEIHSMSMEFLTWPWMNLFFENEEDKFKFQHLQGAVLFLPYGALIDEFQHFVYENPEVSPKERRAKFRELEKKYLPHRDYDGIKVLEDGGFWLRQGHIFGSPFYYIDYTLAQVCAFQFWEKDRENHENAWSDYLRLCKTGGKKPFTGLLEVAKLENPFVPGTIKKVVGPIKEYLNSVDDSKF</sequence>
<dbReference type="RefSeq" id="WP_116479668.1">
    <property type="nucleotide sequence ID" value="NZ_QEKV01000002.1"/>
</dbReference>
<proteinExistence type="inferred from homology"/>
<evidence type="ECO:0000256" key="2">
    <source>
        <dbReference type="ARBA" id="ARBA00022723"/>
    </source>
</evidence>
<evidence type="ECO:0000313" key="9">
    <source>
        <dbReference type="Proteomes" id="UP000245793"/>
    </source>
</evidence>
<dbReference type="GO" id="GO:0046872">
    <property type="term" value="F:metal ion binding"/>
    <property type="evidence" value="ECO:0007669"/>
    <property type="project" value="UniProtKB-UniRule"/>
</dbReference>
<dbReference type="PANTHER" id="PTHR11804">
    <property type="entry name" value="PROTEASE M3 THIMET OLIGOPEPTIDASE-RELATED"/>
    <property type="match status" value="1"/>
</dbReference>
<name>A0A2U1E5P6_9FIRM</name>
<reference evidence="8 9" key="1">
    <citation type="submission" date="2018-04" db="EMBL/GenBank/DDBJ databases">
        <title>Genomic Encyclopedia of Type Strains, Phase IV (KMG-IV): sequencing the most valuable type-strain genomes for metagenomic binning, comparative biology and taxonomic classification.</title>
        <authorList>
            <person name="Goeker M."/>
        </authorList>
    </citation>
    <scope>NUCLEOTIDE SEQUENCE [LARGE SCALE GENOMIC DNA]</scope>
    <source>
        <strain evidence="8 9">DSM 20705</strain>
    </source>
</reference>
<keyword evidence="4 6" id="KW-0862">Zinc</keyword>
<dbReference type="GO" id="GO:0006508">
    <property type="term" value="P:proteolysis"/>
    <property type="evidence" value="ECO:0007669"/>
    <property type="project" value="UniProtKB-KW"/>
</dbReference>
<dbReference type="PANTHER" id="PTHR11804:SF28">
    <property type="entry name" value="OLIGOENDOPEPTIDASE F"/>
    <property type="match status" value="1"/>
</dbReference>
<evidence type="ECO:0000256" key="5">
    <source>
        <dbReference type="ARBA" id="ARBA00023049"/>
    </source>
</evidence>
<evidence type="ECO:0000256" key="6">
    <source>
        <dbReference type="RuleBase" id="RU003435"/>
    </source>
</evidence>
<organism evidence="8 9">
    <name type="scientific">Ezakiella coagulans</name>
    <dbReference type="NCBI Taxonomy" id="46507"/>
    <lineage>
        <taxon>Bacteria</taxon>
        <taxon>Bacillati</taxon>
        <taxon>Bacillota</taxon>
        <taxon>Tissierellia</taxon>
        <taxon>Ezakiella</taxon>
    </lineage>
</organism>
<dbReference type="Pfam" id="PF01432">
    <property type="entry name" value="Peptidase_M3"/>
    <property type="match status" value="1"/>
</dbReference>
<accession>A0A2U1E5P6</accession>
<dbReference type="InterPro" id="IPR011976">
    <property type="entry name" value="Pept_M3B_oligopep-rel"/>
</dbReference>
<evidence type="ECO:0000259" key="7">
    <source>
        <dbReference type="Pfam" id="PF01432"/>
    </source>
</evidence>
<dbReference type="InterPro" id="IPR001567">
    <property type="entry name" value="Pept_M3A_M3B_dom"/>
</dbReference>
<keyword evidence="9" id="KW-1185">Reference proteome</keyword>
<dbReference type="GO" id="GO:0006518">
    <property type="term" value="P:peptide metabolic process"/>
    <property type="evidence" value="ECO:0007669"/>
    <property type="project" value="TreeGrafter"/>
</dbReference>
<dbReference type="AlphaFoldDB" id="A0A2U1E5P6"/>
<dbReference type="SUPFAM" id="SSF55486">
    <property type="entry name" value="Metalloproteases ('zincins'), catalytic domain"/>
    <property type="match status" value="1"/>
</dbReference>
<dbReference type="InterPro" id="IPR045090">
    <property type="entry name" value="Pept_M3A_M3B"/>
</dbReference>
<comment type="similarity">
    <text evidence="6">Belongs to the peptidase M3 family.</text>
</comment>
<dbReference type="NCBIfam" id="TIGR02289">
    <property type="entry name" value="M3_not_pepF"/>
    <property type="match status" value="1"/>
</dbReference>
<keyword evidence="5 6" id="KW-0482">Metalloprotease</keyword>
<dbReference type="Proteomes" id="UP000245793">
    <property type="component" value="Unassembled WGS sequence"/>
</dbReference>
<keyword evidence="1 6" id="KW-0645">Protease</keyword>
<evidence type="ECO:0000256" key="1">
    <source>
        <dbReference type="ARBA" id="ARBA00022670"/>
    </source>
</evidence>